<evidence type="ECO:0000259" key="6">
    <source>
        <dbReference type="PROSITE" id="PS51096"/>
    </source>
</evidence>
<sequence length="130" mass="13071">MVGVVIVSHSQKVAEGIREMALQMSAPEQKIIAAGGMADGGIGTDAFQVSEAIISANTGDGVAVMVDLGSAVLSTETAFEFLDEELRAKVQIADAPILEGAISAVVEASLGSALAAVIATAEGARALKKC</sequence>
<comment type="caution">
    <text evidence="7">The sequence shown here is derived from an EMBL/GenBank/DDBJ whole genome shotgun (WGS) entry which is preliminary data.</text>
</comment>
<proteinExistence type="predicted"/>
<organism evidence="7 8">
    <name type="scientific">Pelosinus baikalensis</name>
    <dbReference type="NCBI Taxonomy" id="2892015"/>
    <lineage>
        <taxon>Bacteria</taxon>
        <taxon>Bacillati</taxon>
        <taxon>Bacillota</taxon>
        <taxon>Negativicutes</taxon>
        <taxon>Selenomonadales</taxon>
        <taxon>Sporomusaceae</taxon>
        <taxon>Pelosinus</taxon>
    </lineage>
</organism>
<dbReference type="PANTHER" id="PTHR38594:SF1">
    <property type="entry name" value="PEP-DEPENDENT DIHYDROXYACETONE KINASE, PHOSPHORYL DONOR SUBUNIT DHAM"/>
    <property type="match status" value="1"/>
</dbReference>
<dbReference type="RefSeq" id="WP_229536895.1">
    <property type="nucleotide sequence ID" value="NZ_JAJHJB010000045.1"/>
</dbReference>
<comment type="subunit">
    <text evidence="5">Homodimer. The dihydroxyacetone kinase complex is composed of a homodimer of DhaM, a homodimer of DhaK and the subunit DhaL.</text>
</comment>
<dbReference type="PROSITE" id="PS51096">
    <property type="entry name" value="PTS_EIIA_TYPE_4"/>
    <property type="match status" value="1"/>
</dbReference>
<dbReference type="InterPro" id="IPR004701">
    <property type="entry name" value="PTS_EIIA_man-typ"/>
</dbReference>
<name>A0ABS8HXU5_9FIRM</name>
<comment type="function">
    <text evidence="2">Component of the dihydroxyacetone kinase complex, which is responsible for the phosphoenolpyruvate (PEP)-dependent phosphorylation of dihydroxyacetone. DhaM serves as the phosphoryl donor. Is phosphorylated by phosphoenolpyruvate in an EI- and HPr-dependent reaction, and a phosphorelay system on histidine residues finally leads to phosphoryl transfer to DhaL and dihydroxyacetone.</text>
</comment>
<accession>A0ABS8HXU5</accession>
<evidence type="ECO:0000313" key="8">
    <source>
        <dbReference type="Proteomes" id="UP001165492"/>
    </source>
</evidence>
<dbReference type="Gene3D" id="3.40.50.510">
    <property type="entry name" value="Phosphotransferase system, mannose-type IIA component"/>
    <property type="match status" value="1"/>
</dbReference>
<comment type="catalytic activity">
    <reaction evidence="1">
        <text>dihydroxyacetone + phosphoenolpyruvate = dihydroxyacetone phosphate + pyruvate</text>
        <dbReference type="Rhea" id="RHEA:18381"/>
        <dbReference type="ChEBI" id="CHEBI:15361"/>
        <dbReference type="ChEBI" id="CHEBI:16016"/>
        <dbReference type="ChEBI" id="CHEBI:57642"/>
        <dbReference type="ChEBI" id="CHEBI:58702"/>
        <dbReference type="EC" id="2.7.1.121"/>
    </reaction>
</comment>
<keyword evidence="4" id="KW-0808">Transferase</keyword>
<dbReference type="InterPro" id="IPR036662">
    <property type="entry name" value="PTS_EIIA_man-typ_sf"/>
</dbReference>
<protein>
    <recommendedName>
        <fullName evidence="3">phosphoenolpyruvate--glycerone phosphotransferase</fullName>
        <ecNumber evidence="3">2.7.1.121</ecNumber>
    </recommendedName>
</protein>
<evidence type="ECO:0000256" key="5">
    <source>
        <dbReference type="ARBA" id="ARBA00046577"/>
    </source>
</evidence>
<keyword evidence="8" id="KW-1185">Reference proteome</keyword>
<dbReference type="Pfam" id="PF03610">
    <property type="entry name" value="EIIA-man"/>
    <property type="match status" value="1"/>
</dbReference>
<feature type="domain" description="PTS EIIA type-4" evidence="6">
    <location>
        <begin position="1"/>
        <end position="130"/>
    </location>
</feature>
<dbReference type="Proteomes" id="UP001165492">
    <property type="component" value="Unassembled WGS sequence"/>
</dbReference>
<evidence type="ECO:0000256" key="4">
    <source>
        <dbReference type="ARBA" id="ARBA00022679"/>
    </source>
</evidence>
<reference evidence="7" key="1">
    <citation type="submission" date="2021-11" db="EMBL/GenBank/DDBJ databases">
        <title>Description of a new species Pelosinus isolated from the bottom sediments of Lake Baikal.</title>
        <authorList>
            <person name="Zakharyuk A."/>
        </authorList>
    </citation>
    <scope>NUCLEOTIDE SEQUENCE</scope>
    <source>
        <strain evidence="7">Bkl1</strain>
    </source>
</reference>
<dbReference type="EC" id="2.7.1.121" evidence="3"/>
<dbReference type="GO" id="GO:0016301">
    <property type="term" value="F:kinase activity"/>
    <property type="evidence" value="ECO:0007669"/>
    <property type="project" value="UniProtKB-KW"/>
</dbReference>
<evidence type="ECO:0000313" key="7">
    <source>
        <dbReference type="EMBL" id="MCC5467970.1"/>
    </source>
</evidence>
<evidence type="ECO:0000256" key="3">
    <source>
        <dbReference type="ARBA" id="ARBA00012095"/>
    </source>
</evidence>
<dbReference type="PANTHER" id="PTHR38594">
    <property type="entry name" value="PEP-DEPENDENT DIHYDROXYACETONE KINASE, PHOSPHORYL DONOR SUBUNIT DHAM"/>
    <property type="match status" value="1"/>
</dbReference>
<dbReference type="InterPro" id="IPR039643">
    <property type="entry name" value="DhaM"/>
</dbReference>
<evidence type="ECO:0000256" key="1">
    <source>
        <dbReference type="ARBA" id="ARBA00001113"/>
    </source>
</evidence>
<keyword evidence="7" id="KW-0418">Kinase</keyword>
<dbReference type="SUPFAM" id="SSF53062">
    <property type="entry name" value="PTS system fructose IIA component-like"/>
    <property type="match status" value="1"/>
</dbReference>
<evidence type="ECO:0000256" key="2">
    <source>
        <dbReference type="ARBA" id="ARBA00002788"/>
    </source>
</evidence>
<dbReference type="NCBIfam" id="TIGR02364">
    <property type="entry name" value="dha_pts"/>
    <property type="match status" value="1"/>
</dbReference>
<dbReference type="InterPro" id="IPR012844">
    <property type="entry name" value="DhaM_N"/>
</dbReference>
<dbReference type="EMBL" id="JAJHJB010000045">
    <property type="protein sequence ID" value="MCC5467970.1"/>
    <property type="molecule type" value="Genomic_DNA"/>
</dbReference>
<gene>
    <name evidence="7" type="ORF">LMF89_21775</name>
</gene>